<name>A0A8R1TT82_ONCVO</name>
<evidence type="ECO:0000313" key="9">
    <source>
        <dbReference type="Proteomes" id="UP000024404"/>
    </source>
</evidence>
<evidence type="ECO:0000256" key="1">
    <source>
        <dbReference type="ARBA" id="ARBA00004651"/>
    </source>
</evidence>
<keyword evidence="5 7" id="KW-1133">Transmembrane helix</keyword>
<sequence>MRQPKLLYFWNYPVKCDMKSEDDAIKDCTDRLPHTLAVRNFDIFCCIFSATSYLADMGSDIIAAYIHYCEHRMWAFIFVTILIVLPSLILNIVSFLWWIDDISAYALQREMKHSKQLIFRIVICLLQIGPVVWYVEAILAAIKFRMAEKRSEKLSSYMAMIQAERDAALLRFFEAFLESVPQMLVQGIALAHAFYSLNPSNNFPKWMWIQMVSISFSLLSSCWSFVIQHRSLRFSRFDKENITSGGALMQVKKISTLFTEDCNLLWRIFTISSRYICFVLFTLKYQYWILVLFVIHFLISIVHIIVLQPLEMESNSKLLEIGLIVICAAVHFFAPFNMAEGRSRYRYAVAYSVEAIEIVILLNMTVGYEHCTLPYKEYIMTGTYFLFLVGLFFMLLYYCRFHPNIVHYRAGNVPNSCVQACQIVLSTSNRNMEKS</sequence>
<proteinExistence type="inferred from homology"/>
<dbReference type="PANTHER" id="PTHR16024">
    <property type="entry name" value="XK-RELATED PROTEIN"/>
    <property type="match status" value="1"/>
</dbReference>
<keyword evidence="6 7" id="KW-0472">Membrane</keyword>
<keyword evidence="4 7" id="KW-0812">Transmembrane</keyword>
<comment type="subcellular location">
    <subcellularLocation>
        <location evidence="1">Cell membrane</location>
        <topology evidence="1">Multi-pass membrane protein</topology>
    </subcellularLocation>
    <subcellularLocation>
        <location evidence="7">Membrane</location>
        <topology evidence="7">Multi-pass membrane protein</topology>
    </subcellularLocation>
</comment>
<dbReference type="PANTHER" id="PTHR16024:SF6">
    <property type="entry name" value="XK-RELATED PROTEIN"/>
    <property type="match status" value="1"/>
</dbReference>
<dbReference type="InterPro" id="IPR050895">
    <property type="entry name" value="XK-related_scramblase"/>
</dbReference>
<dbReference type="InterPro" id="IPR018629">
    <property type="entry name" value="XK-rel"/>
</dbReference>
<dbReference type="EnsemblMetazoa" id="OVOC4648.1">
    <property type="protein sequence ID" value="OVOC4648.1"/>
    <property type="gene ID" value="WBGene00241457"/>
</dbReference>
<keyword evidence="3" id="KW-1003">Cell membrane</keyword>
<feature type="transmembrane region" description="Helical" evidence="7">
    <location>
        <begin position="348"/>
        <end position="366"/>
    </location>
</feature>
<dbReference type="GO" id="GO:1902742">
    <property type="term" value="P:apoptotic process involved in development"/>
    <property type="evidence" value="ECO:0007669"/>
    <property type="project" value="EnsemblMetazoa"/>
</dbReference>
<dbReference type="GO" id="GO:0009792">
    <property type="term" value="P:embryo development ending in birth or egg hatching"/>
    <property type="evidence" value="ECO:0007669"/>
    <property type="project" value="EnsemblMetazoa"/>
</dbReference>
<dbReference type="GO" id="GO:0017128">
    <property type="term" value="F:phospholipid scramblase activity"/>
    <property type="evidence" value="ECO:0007669"/>
    <property type="project" value="EnsemblMetazoa"/>
</dbReference>
<evidence type="ECO:0000256" key="3">
    <source>
        <dbReference type="ARBA" id="ARBA00022475"/>
    </source>
</evidence>
<dbReference type="GO" id="GO:0070782">
    <property type="term" value="P:phosphatidylserine exposure on apoptotic cell surface"/>
    <property type="evidence" value="ECO:0007669"/>
    <property type="project" value="EnsemblMetazoa"/>
</dbReference>
<feature type="transmembrane region" description="Helical" evidence="7">
    <location>
        <begin position="287"/>
        <end position="306"/>
    </location>
</feature>
<dbReference type="Proteomes" id="UP000024404">
    <property type="component" value="Unassembled WGS sequence"/>
</dbReference>
<dbReference type="Pfam" id="PF09815">
    <property type="entry name" value="XK-related"/>
    <property type="match status" value="1"/>
</dbReference>
<accession>A0A8R1TT82</accession>
<evidence type="ECO:0000256" key="2">
    <source>
        <dbReference type="ARBA" id="ARBA00008789"/>
    </source>
</evidence>
<protein>
    <recommendedName>
        <fullName evidence="7">XK-related protein</fullName>
    </recommendedName>
</protein>
<organism evidence="8 9">
    <name type="scientific">Onchocerca volvulus</name>
    <dbReference type="NCBI Taxonomy" id="6282"/>
    <lineage>
        <taxon>Eukaryota</taxon>
        <taxon>Metazoa</taxon>
        <taxon>Ecdysozoa</taxon>
        <taxon>Nematoda</taxon>
        <taxon>Chromadorea</taxon>
        <taxon>Rhabditida</taxon>
        <taxon>Spirurina</taxon>
        <taxon>Spiruromorpha</taxon>
        <taxon>Filarioidea</taxon>
        <taxon>Onchocercidae</taxon>
        <taxon>Onchocerca</taxon>
    </lineage>
</organism>
<feature type="transmembrane region" description="Helical" evidence="7">
    <location>
        <begin position="74"/>
        <end position="98"/>
    </location>
</feature>
<evidence type="ECO:0000256" key="7">
    <source>
        <dbReference type="RuleBase" id="RU910716"/>
    </source>
</evidence>
<feature type="transmembrane region" description="Helical" evidence="7">
    <location>
        <begin position="207"/>
        <end position="227"/>
    </location>
</feature>
<feature type="transmembrane region" description="Helical" evidence="7">
    <location>
        <begin position="378"/>
        <end position="399"/>
    </location>
</feature>
<evidence type="ECO:0000313" key="8">
    <source>
        <dbReference type="EnsemblMetazoa" id="OVOC4648.1"/>
    </source>
</evidence>
<dbReference type="GO" id="GO:0043652">
    <property type="term" value="P:engulfment of apoptotic cell"/>
    <property type="evidence" value="ECO:0007669"/>
    <property type="project" value="EnsemblMetazoa"/>
</dbReference>
<feature type="transmembrane region" description="Helical" evidence="7">
    <location>
        <begin position="118"/>
        <end position="142"/>
    </location>
</feature>
<evidence type="ECO:0000256" key="4">
    <source>
        <dbReference type="ARBA" id="ARBA00022692"/>
    </source>
</evidence>
<feature type="transmembrane region" description="Helical" evidence="7">
    <location>
        <begin position="175"/>
        <end position="195"/>
    </location>
</feature>
<reference evidence="8" key="2">
    <citation type="submission" date="2022-06" db="UniProtKB">
        <authorList>
            <consortium name="EnsemblMetazoa"/>
        </authorList>
    </citation>
    <scope>IDENTIFICATION</scope>
</reference>
<dbReference type="GO" id="GO:0005886">
    <property type="term" value="C:plasma membrane"/>
    <property type="evidence" value="ECO:0007669"/>
    <property type="project" value="UniProtKB-SubCell"/>
</dbReference>
<evidence type="ECO:0000256" key="5">
    <source>
        <dbReference type="ARBA" id="ARBA00022989"/>
    </source>
</evidence>
<keyword evidence="9" id="KW-1185">Reference proteome</keyword>
<comment type="similarity">
    <text evidence="2 7">Belongs to the XK family.</text>
</comment>
<evidence type="ECO:0000256" key="6">
    <source>
        <dbReference type="ARBA" id="ARBA00023136"/>
    </source>
</evidence>
<feature type="transmembrane region" description="Helical" evidence="7">
    <location>
        <begin position="318"/>
        <end position="336"/>
    </location>
</feature>
<reference evidence="9" key="1">
    <citation type="submission" date="2013-10" db="EMBL/GenBank/DDBJ databases">
        <title>Genome sequencing of Onchocerca volvulus.</title>
        <authorList>
            <person name="Cotton J."/>
            <person name="Tsai J."/>
            <person name="Stanley E."/>
            <person name="Tracey A."/>
            <person name="Holroyd N."/>
            <person name="Lustigman S."/>
            <person name="Berriman M."/>
        </authorList>
    </citation>
    <scope>NUCLEOTIDE SEQUENCE</scope>
</reference>
<dbReference type="EMBL" id="CMVM020000142">
    <property type="status" value="NOT_ANNOTATED_CDS"/>
    <property type="molecule type" value="Genomic_DNA"/>
</dbReference>
<dbReference type="AlphaFoldDB" id="A0A8R1TT82"/>